<evidence type="ECO:0008006" key="3">
    <source>
        <dbReference type="Google" id="ProtNLM"/>
    </source>
</evidence>
<evidence type="ECO:0000313" key="1">
    <source>
        <dbReference type="EMBL" id="MBB5620138.1"/>
    </source>
</evidence>
<evidence type="ECO:0000313" key="2">
    <source>
        <dbReference type="Proteomes" id="UP000537718"/>
    </source>
</evidence>
<gene>
    <name evidence="1" type="ORF">HDE69_001176</name>
</gene>
<dbReference type="Proteomes" id="UP000537718">
    <property type="component" value="Unassembled WGS sequence"/>
</dbReference>
<accession>A0A7W9DIH5</accession>
<sequence length="95" mass="10964">MELIDWISKWYIDNCDGDWEHTSGVLIETLDNPGWSIKIDLINTPLEGKQLAEVFVDKSEDDWLKICSDGKRFIGYGDANKLKHLIESFKSFSQL</sequence>
<dbReference type="InterPro" id="IPR028228">
    <property type="entry name" value="Imm53"/>
</dbReference>
<dbReference type="EMBL" id="JACHCF010000002">
    <property type="protein sequence ID" value="MBB5620138.1"/>
    <property type="molecule type" value="Genomic_DNA"/>
</dbReference>
<proteinExistence type="predicted"/>
<dbReference type="AlphaFoldDB" id="A0A7W9DIH5"/>
<comment type="caution">
    <text evidence="1">The sequence shown here is derived from an EMBL/GenBank/DDBJ whole genome shotgun (WGS) entry which is preliminary data.</text>
</comment>
<protein>
    <recommendedName>
        <fullName evidence="3">Immunity protein 53 of polymorphic toxin system</fullName>
    </recommendedName>
</protein>
<reference evidence="1 2" key="1">
    <citation type="submission" date="2020-08" db="EMBL/GenBank/DDBJ databases">
        <title>Genomic Encyclopedia of Type Strains, Phase IV (KMG-V): Genome sequencing to study the core and pangenomes of soil and plant-associated prokaryotes.</title>
        <authorList>
            <person name="Whitman W."/>
        </authorList>
    </citation>
    <scope>NUCLEOTIDE SEQUENCE [LARGE SCALE GENOMIC DNA]</scope>
    <source>
        <strain evidence="1 2">MP7CTX6</strain>
    </source>
</reference>
<dbReference type="RefSeq" id="WP_183866171.1">
    <property type="nucleotide sequence ID" value="NZ_JACHCF010000002.1"/>
</dbReference>
<dbReference type="Pfam" id="PF15580">
    <property type="entry name" value="Imm53"/>
    <property type="match status" value="1"/>
</dbReference>
<organism evidence="1 2">
    <name type="scientific">Pedobacter cryoconitis</name>
    <dbReference type="NCBI Taxonomy" id="188932"/>
    <lineage>
        <taxon>Bacteria</taxon>
        <taxon>Pseudomonadati</taxon>
        <taxon>Bacteroidota</taxon>
        <taxon>Sphingobacteriia</taxon>
        <taxon>Sphingobacteriales</taxon>
        <taxon>Sphingobacteriaceae</taxon>
        <taxon>Pedobacter</taxon>
    </lineage>
</organism>
<name>A0A7W9DIH5_9SPHI</name>